<dbReference type="InterPro" id="IPR020103">
    <property type="entry name" value="PsdUridine_synth_cat_dom_sf"/>
</dbReference>
<dbReference type="InterPro" id="IPR006145">
    <property type="entry name" value="PsdUridine_synth_RsuA/RluA"/>
</dbReference>
<evidence type="ECO:0000256" key="1">
    <source>
        <dbReference type="ARBA" id="ARBA00010876"/>
    </source>
</evidence>
<dbReference type="SUPFAM" id="SSF55120">
    <property type="entry name" value="Pseudouridine synthase"/>
    <property type="match status" value="1"/>
</dbReference>
<dbReference type="AlphaFoldDB" id="A0A813IPS3"/>
<sequence length="145" mass="15609">LLRRVLQERGRGVGGQVQRSEVVASGGKRACTEILSVVHKAGPQGEPVSIVEVRLHTGRLHQIRAHLASEGHPLVGDPSYGGSTPHWCPRTFLHAARLALPALDASEDASVVDVPLPEDLAGALSALSDLPEREQNEQQQQQQQQ</sequence>
<dbReference type="PANTHER" id="PTHR21600">
    <property type="entry name" value="MITOCHONDRIAL RNA PSEUDOURIDINE SYNTHASE"/>
    <property type="match status" value="1"/>
</dbReference>
<dbReference type="Proteomes" id="UP000626109">
    <property type="component" value="Unassembled WGS sequence"/>
</dbReference>
<feature type="non-terminal residue" evidence="4">
    <location>
        <position position="1"/>
    </location>
</feature>
<protein>
    <recommendedName>
        <fullName evidence="3">Pseudouridine synthase RsuA/RluA-like domain-containing protein</fullName>
    </recommendedName>
</protein>
<dbReference type="GO" id="GO:0009982">
    <property type="term" value="F:pseudouridine synthase activity"/>
    <property type="evidence" value="ECO:0007669"/>
    <property type="project" value="InterPro"/>
</dbReference>
<organism evidence="4 5">
    <name type="scientific">Polarella glacialis</name>
    <name type="common">Dinoflagellate</name>
    <dbReference type="NCBI Taxonomy" id="89957"/>
    <lineage>
        <taxon>Eukaryota</taxon>
        <taxon>Sar</taxon>
        <taxon>Alveolata</taxon>
        <taxon>Dinophyceae</taxon>
        <taxon>Suessiales</taxon>
        <taxon>Suessiaceae</taxon>
        <taxon>Polarella</taxon>
    </lineage>
</organism>
<reference evidence="4" key="1">
    <citation type="submission" date="2021-02" db="EMBL/GenBank/DDBJ databases">
        <authorList>
            <person name="Dougan E. K."/>
            <person name="Rhodes N."/>
            <person name="Thang M."/>
            <person name="Chan C."/>
        </authorList>
    </citation>
    <scope>NUCLEOTIDE SEQUENCE</scope>
</reference>
<dbReference type="Gene3D" id="3.30.2350.10">
    <property type="entry name" value="Pseudouridine synthase"/>
    <property type="match status" value="1"/>
</dbReference>
<dbReference type="EMBL" id="CAJNNW010012604">
    <property type="protein sequence ID" value="CAE8654465.1"/>
    <property type="molecule type" value="Genomic_DNA"/>
</dbReference>
<evidence type="ECO:0000256" key="2">
    <source>
        <dbReference type="SAM" id="MobiDB-lite"/>
    </source>
</evidence>
<name>A0A813IPS3_POLGL</name>
<dbReference type="InterPro" id="IPR050188">
    <property type="entry name" value="RluA_PseudoU_synthase"/>
</dbReference>
<gene>
    <name evidence="4" type="ORF">PGLA2088_LOCUS11025</name>
</gene>
<feature type="region of interest" description="Disordered" evidence="2">
    <location>
        <begin position="123"/>
        <end position="145"/>
    </location>
</feature>
<feature type="domain" description="Pseudouridine synthase RsuA/RluA-like" evidence="3">
    <location>
        <begin position="22"/>
        <end position="69"/>
    </location>
</feature>
<dbReference type="PANTHER" id="PTHR21600:SF87">
    <property type="entry name" value="RNA PSEUDOURIDYLATE SYNTHASE DOMAIN-CONTAINING PROTEIN 1"/>
    <property type="match status" value="1"/>
</dbReference>
<comment type="caution">
    <text evidence="4">The sequence shown here is derived from an EMBL/GenBank/DDBJ whole genome shotgun (WGS) entry which is preliminary data.</text>
</comment>
<comment type="similarity">
    <text evidence="1">Belongs to the pseudouridine synthase RluA family.</text>
</comment>
<dbReference type="GO" id="GO:0003723">
    <property type="term" value="F:RNA binding"/>
    <property type="evidence" value="ECO:0007669"/>
    <property type="project" value="InterPro"/>
</dbReference>
<evidence type="ECO:0000259" key="3">
    <source>
        <dbReference type="Pfam" id="PF00849"/>
    </source>
</evidence>
<proteinExistence type="inferred from homology"/>
<dbReference type="Pfam" id="PF00849">
    <property type="entry name" value="PseudoU_synth_2"/>
    <property type="match status" value="1"/>
</dbReference>
<evidence type="ECO:0000313" key="5">
    <source>
        <dbReference type="Proteomes" id="UP000626109"/>
    </source>
</evidence>
<evidence type="ECO:0000313" key="4">
    <source>
        <dbReference type="EMBL" id="CAE8654465.1"/>
    </source>
</evidence>
<accession>A0A813IPS3</accession>
<dbReference type="GO" id="GO:0000455">
    <property type="term" value="P:enzyme-directed rRNA pseudouridine synthesis"/>
    <property type="evidence" value="ECO:0007669"/>
    <property type="project" value="TreeGrafter"/>
</dbReference>